<evidence type="ECO:0000256" key="1">
    <source>
        <dbReference type="ARBA" id="ARBA00023015"/>
    </source>
</evidence>
<keyword evidence="2" id="KW-0238">DNA-binding</keyword>
<gene>
    <name evidence="5" type="ORF">U473_07650</name>
</gene>
<dbReference type="PROSITE" id="PS50932">
    <property type="entry name" value="HTH_LACI_2"/>
    <property type="match status" value="1"/>
</dbReference>
<dbReference type="CDD" id="cd01392">
    <property type="entry name" value="HTH_LacI"/>
    <property type="match status" value="1"/>
</dbReference>
<accession>A0A135L4H3</accession>
<dbReference type="SUPFAM" id="SSF47413">
    <property type="entry name" value="lambda repressor-like DNA-binding domains"/>
    <property type="match status" value="1"/>
</dbReference>
<keyword evidence="1" id="KW-0805">Transcription regulation</keyword>
<proteinExistence type="predicted"/>
<dbReference type="Gene3D" id="3.40.50.2300">
    <property type="match status" value="2"/>
</dbReference>
<feature type="domain" description="HTH lacI-type" evidence="4">
    <location>
        <begin position="2"/>
        <end position="56"/>
    </location>
</feature>
<keyword evidence="3" id="KW-0804">Transcription</keyword>
<dbReference type="PRINTS" id="PR00036">
    <property type="entry name" value="HTHLACI"/>
</dbReference>
<dbReference type="InterPro" id="IPR010982">
    <property type="entry name" value="Lambda_DNA-bd_dom_sf"/>
</dbReference>
<sequence>MATIKDIAKAAGVSVTTVSRALNGYDDVNEKTRAKIKAISEQLNYSPNFLARSLVMNKTKTIGLLVSGLTRSGAKDNFLFEVLSGINDRAGELGYDIVLFSTTSSKQQLKTYTQLCRERRVDGVILAGIKTDDPYLQEVVESEIPVVLIDVPVEGHQVGYVTTDNIYGAKKAVQYLAELGHRNIGIVNGHDQAFVSRQRLEGYKQALVDHDIPFHQEWVINGQFLEEVAKERTLTLLTKHPEITALFCASDLMAIGVIKAAKELGRNVPEDLSVIGYDDIILASYSSPSLTTISQDKYMIGYEAATMIVHMLEEKISSHVKVLDTELITRESTAKPINT</sequence>
<reference evidence="5 6" key="1">
    <citation type="submission" date="2016-02" db="EMBL/GenBank/DDBJ databases">
        <title>Draft Genome for Tepidibacillus decaturensis nov. sp. Strain Z9, an Anaerobic, Moderately Thermophilic and Heterotrophic Bacterium from Deep Subsurface of the Illinois Basin, USA.</title>
        <authorList>
            <person name="Dong Y."/>
            <person name="Chang J.Y."/>
            <person name="Sanford R."/>
            <person name="Fouke B.W."/>
        </authorList>
    </citation>
    <scope>NUCLEOTIDE SEQUENCE [LARGE SCALE GENOMIC DNA]</scope>
    <source>
        <strain evidence="5 6">Z9</strain>
    </source>
</reference>
<dbReference type="InterPro" id="IPR028082">
    <property type="entry name" value="Peripla_BP_I"/>
</dbReference>
<dbReference type="GO" id="GO:0000976">
    <property type="term" value="F:transcription cis-regulatory region binding"/>
    <property type="evidence" value="ECO:0007669"/>
    <property type="project" value="TreeGrafter"/>
</dbReference>
<evidence type="ECO:0000313" key="5">
    <source>
        <dbReference type="EMBL" id="KXG43892.1"/>
    </source>
</evidence>
<dbReference type="Gene3D" id="1.10.260.40">
    <property type="entry name" value="lambda repressor-like DNA-binding domains"/>
    <property type="match status" value="1"/>
</dbReference>
<dbReference type="Proteomes" id="UP000070352">
    <property type="component" value="Unassembled WGS sequence"/>
</dbReference>
<evidence type="ECO:0000256" key="2">
    <source>
        <dbReference type="ARBA" id="ARBA00023125"/>
    </source>
</evidence>
<dbReference type="InterPro" id="IPR000843">
    <property type="entry name" value="HTH_LacI"/>
</dbReference>
<protein>
    <submittedName>
        <fullName evidence="5">LacI family transcriptional regulator</fullName>
    </submittedName>
</protein>
<dbReference type="SUPFAM" id="SSF53822">
    <property type="entry name" value="Periplasmic binding protein-like I"/>
    <property type="match status" value="1"/>
</dbReference>
<dbReference type="OrthoDB" id="9775106at2"/>
<dbReference type="CDD" id="cd06267">
    <property type="entry name" value="PBP1_LacI_sugar_binding-like"/>
    <property type="match status" value="1"/>
</dbReference>
<evidence type="ECO:0000256" key="3">
    <source>
        <dbReference type="ARBA" id="ARBA00023163"/>
    </source>
</evidence>
<dbReference type="InterPro" id="IPR046335">
    <property type="entry name" value="LacI/GalR-like_sensor"/>
</dbReference>
<dbReference type="Pfam" id="PF00356">
    <property type="entry name" value="LacI"/>
    <property type="match status" value="1"/>
</dbReference>
<dbReference type="PROSITE" id="PS00356">
    <property type="entry name" value="HTH_LACI_1"/>
    <property type="match status" value="1"/>
</dbReference>
<dbReference type="SMART" id="SM00354">
    <property type="entry name" value="HTH_LACI"/>
    <property type="match status" value="1"/>
</dbReference>
<evidence type="ECO:0000313" key="6">
    <source>
        <dbReference type="Proteomes" id="UP000070352"/>
    </source>
</evidence>
<dbReference type="Pfam" id="PF13377">
    <property type="entry name" value="Peripla_BP_3"/>
    <property type="match status" value="1"/>
</dbReference>
<name>A0A135L4H3_9BACI</name>
<dbReference type="PANTHER" id="PTHR30146:SF109">
    <property type="entry name" value="HTH-TYPE TRANSCRIPTIONAL REGULATOR GALS"/>
    <property type="match status" value="1"/>
</dbReference>
<organism evidence="5 6">
    <name type="scientific">Tepidibacillus decaturensis</name>
    <dbReference type="NCBI Taxonomy" id="1413211"/>
    <lineage>
        <taxon>Bacteria</taxon>
        <taxon>Bacillati</taxon>
        <taxon>Bacillota</taxon>
        <taxon>Bacilli</taxon>
        <taxon>Bacillales</taxon>
        <taxon>Bacillaceae</taxon>
        <taxon>Tepidibacillus</taxon>
    </lineage>
</organism>
<dbReference type="RefSeq" id="WP_068724960.1">
    <property type="nucleotide sequence ID" value="NZ_LSKU01000001.1"/>
</dbReference>
<dbReference type="EMBL" id="LSKU01000001">
    <property type="protein sequence ID" value="KXG43892.1"/>
    <property type="molecule type" value="Genomic_DNA"/>
</dbReference>
<dbReference type="GO" id="GO:0003700">
    <property type="term" value="F:DNA-binding transcription factor activity"/>
    <property type="evidence" value="ECO:0007669"/>
    <property type="project" value="TreeGrafter"/>
</dbReference>
<dbReference type="PANTHER" id="PTHR30146">
    <property type="entry name" value="LACI-RELATED TRANSCRIPTIONAL REPRESSOR"/>
    <property type="match status" value="1"/>
</dbReference>
<comment type="caution">
    <text evidence="5">The sequence shown here is derived from an EMBL/GenBank/DDBJ whole genome shotgun (WGS) entry which is preliminary data.</text>
</comment>
<evidence type="ECO:0000259" key="4">
    <source>
        <dbReference type="PROSITE" id="PS50932"/>
    </source>
</evidence>
<keyword evidence="6" id="KW-1185">Reference proteome</keyword>
<dbReference type="AlphaFoldDB" id="A0A135L4H3"/>
<dbReference type="STRING" id="1413211.U473_07650"/>